<keyword evidence="1" id="KW-0812">Transmembrane</keyword>
<organism evidence="2 3">
    <name type="scientific">Kineosporia succinea</name>
    <dbReference type="NCBI Taxonomy" id="84632"/>
    <lineage>
        <taxon>Bacteria</taxon>
        <taxon>Bacillati</taxon>
        <taxon>Actinomycetota</taxon>
        <taxon>Actinomycetes</taxon>
        <taxon>Kineosporiales</taxon>
        <taxon>Kineosporiaceae</taxon>
        <taxon>Kineosporia</taxon>
    </lineage>
</organism>
<evidence type="ECO:0000313" key="3">
    <source>
        <dbReference type="Proteomes" id="UP001235712"/>
    </source>
</evidence>
<accession>A0ABT9NVG0</accession>
<dbReference type="EMBL" id="JAUSQZ010000001">
    <property type="protein sequence ID" value="MDP9824409.1"/>
    <property type="molecule type" value="Genomic_DNA"/>
</dbReference>
<name>A0ABT9NVG0_9ACTN</name>
<evidence type="ECO:0008006" key="4">
    <source>
        <dbReference type="Google" id="ProtNLM"/>
    </source>
</evidence>
<keyword evidence="1" id="KW-1133">Transmembrane helix</keyword>
<reference evidence="2 3" key="1">
    <citation type="submission" date="2023-07" db="EMBL/GenBank/DDBJ databases">
        <title>Sequencing the genomes of 1000 actinobacteria strains.</title>
        <authorList>
            <person name="Klenk H.-P."/>
        </authorList>
    </citation>
    <scope>NUCLEOTIDE SEQUENCE [LARGE SCALE GENOMIC DNA]</scope>
    <source>
        <strain evidence="2 3">DSM 44388</strain>
    </source>
</reference>
<gene>
    <name evidence="2" type="ORF">J2S57_000158</name>
</gene>
<feature type="transmembrane region" description="Helical" evidence="1">
    <location>
        <begin position="20"/>
        <end position="37"/>
    </location>
</feature>
<protein>
    <recommendedName>
        <fullName evidence="4">PH (Pleckstrin Homology) domain-containing protein</fullName>
    </recommendedName>
</protein>
<keyword evidence="1" id="KW-0472">Membrane</keyword>
<comment type="caution">
    <text evidence="2">The sequence shown here is derived from an EMBL/GenBank/DDBJ whole genome shotgun (WGS) entry which is preliminary data.</text>
</comment>
<sequence>MTTTTAGAARKIVRAPRRTAAVYGILAVIGVTGIVLLSLDGAWFAVVAAAVLTLFWVVVTVRALGNGVYTDGYQLINRNDLGRRRVPWVHVARFEYRGVRGLGLWDGEGEWTTLQYLPSGVTAERALAALDEELRRSRA</sequence>
<proteinExistence type="predicted"/>
<evidence type="ECO:0000256" key="1">
    <source>
        <dbReference type="SAM" id="Phobius"/>
    </source>
</evidence>
<evidence type="ECO:0000313" key="2">
    <source>
        <dbReference type="EMBL" id="MDP9824409.1"/>
    </source>
</evidence>
<feature type="transmembrane region" description="Helical" evidence="1">
    <location>
        <begin position="43"/>
        <end position="64"/>
    </location>
</feature>
<dbReference type="Proteomes" id="UP001235712">
    <property type="component" value="Unassembled WGS sequence"/>
</dbReference>
<dbReference type="RefSeq" id="WP_307236918.1">
    <property type="nucleotide sequence ID" value="NZ_JAUSQZ010000001.1"/>
</dbReference>
<keyword evidence="3" id="KW-1185">Reference proteome</keyword>